<dbReference type="PANTHER" id="PTHR46663:SF2">
    <property type="entry name" value="GGDEF DOMAIN-CONTAINING PROTEIN"/>
    <property type="match status" value="1"/>
</dbReference>
<name>A0ABU3FZ12_9GAMM</name>
<dbReference type="InterPro" id="IPR029787">
    <property type="entry name" value="Nucleotide_cyclase"/>
</dbReference>
<keyword evidence="5" id="KW-1185">Reference proteome</keyword>
<dbReference type="NCBIfam" id="TIGR00254">
    <property type="entry name" value="GGDEF"/>
    <property type="match status" value="1"/>
</dbReference>
<dbReference type="InterPro" id="IPR000014">
    <property type="entry name" value="PAS"/>
</dbReference>
<evidence type="ECO:0000313" key="4">
    <source>
        <dbReference type="EMBL" id="MDT3280591.1"/>
    </source>
</evidence>
<sequence>MSDKPINDLHIIQRLRSQIEQLENLEKRINTLEQERSTLTHTTECLQAELIRHQQIKADWEWFFENSLDLLCIAALDGYFKRVNPAFAATLGFTQNELLAKPITELIHPDDLEITVQALQGLGSGQDCINFENRYIDNQGQWHWLSWRCPALSENTSQLYAIARDVTDYKRSAAEIMYQATHDPLTDLYNRAAFDNELNNCLLRAQRHPTNHVALLLIDLDDFKQVNDNYGHQAGDQLLQTLALRFKSMQRKNDFVCRLGGDEFAWIADTNDTDSVEALLARILKELQKPVPLEKVTLKVSCSIGASLFPNLAQDAKTLFHQADSSMYQIKRSGKGGCFIYHSSIDA</sequence>
<dbReference type="EMBL" id="JAUOES010000009">
    <property type="protein sequence ID" value="MDT3280591.1"/>
    <property type="molecule type" value="Genomic_DNA"/>
</dbReference>
<evidence type="ECO:0000259" key="3">
    <source>
        <dbReference type="PROSITE" id="PS50887"/>
    </source>
</evidence>
<evidence type="ECO:0000256" key="1">
    <source>
        <dbReference type="SAM" id="Coils"/>
    </source>
</evidence>
<dbReference type="PANTHER" id="PTHR46663">
    <property type="entry name" value="DIGUANYLATE CYCLASE DGCT-RELATED"/>
    <property type="match status" value="1"/>
</dbReference>
<dbReference type="InterPro" id="IPR013655">
    <property type="entry name" value="PAS_fold_3"/>
</dbReference>
<dbReference type="RefSeq" id="WP_311899190.1">
    <property type="nucleotide sequence ID" value="NZ_JAUOES010000009.1"/>
</dbReference>
<dbReference type="Gene3D" id="3.30.70.270">
    <property type="match status" value="1"/>
</dbReference>
<dbReference type="GO" id="GO:0052621">
    <property type="term" value="F:diguanylate cyclase activity"/>
    <property type="evidence" value="ECO:0007669"/>
    <property type="project" value="UniProtKB-EC"/>
</dbReference>
<dbReference type="Gene3D" id="3.30.450.20">
    <property type="entry name" value="PAS domain"/>
    <property type="match status" value="1"/>
</dbReference>
<dbReference type="SUPFAM" id="SSF55073">
    <property type="entry name" value="Nucleotide cyclase"/>
    <property type="match status" value="1"/>
</dbReference>
<dbReference type="PROSITE" id="PS50112">
    <property type="entry name" value="PAS"/>
    <property type="match status" value="1"/>
</dbReference>
<dbReference type="InterPro" id="IPR043128">
    <property type="entry name" value="Rev_trsase/Diguanyl_cyclase"/>
</dbReference>
<feature type="domain" description="PAS" evidence="2">
    <location>
        <begin position="77"/>
        <end position="126"/>
    </location>
</feature>
<dbReference type="NCBIfam" id="TIGR00229">
    <property type="entry name" value="sensory_box"/>
    <property type="match status" value="1"/>
</dbReference>
<keyword evidence="4" id="KW-0548">Nucleotidyltransferase</keyword>
<evidence type="ECO:0000259" key="2">
    <source>
        <dbReference type="PROSITE" id="PS50112"/>
    </source>
</evidence>
<dbReference type="Pfam" id="PF08447">
    <property type="entry name" value="PAS_3"/>
    <property type="match status" value="1"/>
</dbReference>
<reference evidence="4 5" key="1">
    <citation type="submission" date="2023-07" db="EMBL/GenBank/DDBJ databases">
        <title>Novel Shewanella species isolated from Baltic Sea sediments.</title>
        <authorList>
            <person name="Martin-Rodriguez A.J."/>
        </authorList>
    </citation>
    <scope>NUCLEOTIDE SEQUENCE [LARGE SCALE GENOMIC DNA]</scope>
    <source>
        <strain evidence="4 5">SP2S1-2</strain>
    </source>
</reference>
<dbReference type="CDD" id="cd01949">
    <property type="entry name" value="GGDEF"/>
    <property type="match status" value="1"/>
</dbReference>
<dbReference type="Proteomes" id="UP001249505">
    <property type="component" value="Unassembled WGS sequence"/>
</dbReference>
<dbReference type="InterPro" id="IPR052163">
    <property type="entry name" value="DGC-Regulatory_Protein"/>
</dbReference>
<gene>
    <name evidence="4" type="ORF">Q4Q50_09875</name>
</gene>
<dbReference type="SMART" id="SM00267">
    <property type="entry name" value="GGDEF"/>
    <property type="match status" value="1"/>
</dbReference>
<accession>A0ABU3FZ12</accession>
<dbReference type="InterPro" id="IPR035965">
    <property type="entry name" value="PAS-like_dom_sf"/>
</dbReference>
<proteinExistence type="predicted"/>
<dbReference type="SUPFAM" id="SSF55785">
    <property type="entry name" value="PYP-like sensor domain (PAS domain)"/>
    <property type="match status" value="1"/>
</dbReference>
<dbReference type="InterPro" id="IPR000160">
    <property type="entry name" value="GGDEF_dom"/>
</dbReference>
<dbReference type="SMART" id="SM00091">
    <property type="entry name" value="PAS"/>
    <property type="match status" value="1"/>
</dbReference>
<dbReference type="CDD" id="cd00130">
    <property type="entry name" value="PAS"/>
    <property type="match status" value="1"/>
</dbReference>
<dbReference type="Pfam" id="PF00990">
    <property type="entry name" value="GGDEF"/>
    <property type="match status" value="1"/>
</dbReference>
<dbReference type="PROSITE" id="PS50887">
    <property type="entry name" value="GGDEF"/>
    <property type="match status" value="1"/>
</dbReference>
<feature type="domain" description="GGDEF" evidence="3">
    <location>
        <begin position="211"/>
        <end position="343"/>
    </location>
</feature>
<keyword evidence="4" id="KW-0808">Transferase</keyword>
<dbReference type="EC" id="2.7.7.65" evidence="4"/>
<organism evidence="4 5">
    <name type="scientific">Shewanella scandinavica</name>
    <dbReference type="NCBI Taxonomy" id="3063538"/>
    <lineage>
        <taxon>Bacteria</taxon>
        <taxon>Pseudomonadati</taxon>
        <taxon>Pseudomonadota</taxon>
        <taxon>Gammaproteobacteria</taxon>
        <taxon>Alteromonadales</taxon>
        <taxon>Shewanellaceae</taxon>
        <taxon>Shewanella</taxon>
    </lineage>
</organism>
<evidence type="ECO:0000313" key="5">
    <source>
        <dbReference type="Proteomes" id="UP001249505"/>
    </source>
</evidence>
<comment type="caution">
    <text evidence="4">The sequence shown here is derived from an EMBL/GenBank/DDBJ whole genome shotgun (WGS) entry which is preliminary data.</text>
</comment>
<protein>
    <submittedName>
        <fullName evidence="4">Diguanylate cyclase</fullName>
        <ecNumber evidence="4">2.7.7.65</ecNumber>
    </submittedName>
</protein>
<feature type="coiled-coil region" evidence="1">
    <location>
        <begin position="12"/>
        <end position="49"/>
    </location>
</feature>
<keyword evidence="1" id="KW-0175">Coiled coil</keyword>